<accession>E6Q2I8</accession>
<dbReference type="Gene3D" id="2.60.40.1080">
    <property type="match status" value="1"/>
</dbReference>
<sequence length="234" mass="22728">MTRSFFRLSGLVGMLILAVACSPASNGSGVVSGGSTTTPPLSVNLIGPLQYIGQTAVLQVSEPGFLGPYTITSSDGSVLALAQKLTSTQRGPAGTGAPQTIISPNGQAYVTAVGQGSASLTVNGAGSLSVSPSSLQNLSIGGALPGSLVAAPNAFAFTALAQTASFTLTETGYSGPWSATSSNPSAVTVSPSSGNGPFTVTAVAAGSATISVTDGQNNTISVPAGVTTTSGSIQ</sequence>
<feature type="domain" description="BIG2" evidence="1">
    <location>
        <begin position="151"/>
        <end position="224"/>
    </location>
</feature>
<gene>
    <name evidence="2" type="ORF">CARN4_0656</name>
</gene>
<evidence type="ECO:0000259" key="1">
    <source>
        <dbReference type="SMART" id="SM00635"/>
    </source>
</evidence>
<protein>
    <recommendedName>
        <fullName evidence="1">BIG2 domain-containing protein</fullName>
    </recommendedName>
</protein>
<proteinExistence type="predicted"/>
<organism evidence="2">
    <name type="scientific">mine drainage metagenome</name>
    <dbReference type="NCBI Taxonomy" id="410659"/>
    <lineage>
        <taxon>unclassified sequences</taxon>
        <taxon>metagenomes</taxon>
        <taxon>ecological metagenomes</taxon>
    </lineage>
</organism>
<dbReference type="AlphaFoldDB" id="E6Q2I8"/>
<evidence type="ECO:0000313" key="2">
    <source>
        <dbReference type="EMBL" id="CBI01398.1"/>
    </source>
</evidence>
<dbReference type="Pfam" id="PF02368">
    <property type="entry name" value="Big_2"/>
    <property type="match status" value="1"/>
</dbReference>
<reference evidence="2" key="1">
    <citation type="submission" date="2009-10" db="EMBL/GenBank/DDBJ databases">
        <title>Diversity of trophic interactions inside an arsenic-rich microbial ecosystem.</title>
        <authorList>
            <person name="Bertin P.N."/>
            <person name="Heinrich-Salmeron A."/>
            <person name="Pelletier E."/>
            <person name="Goulhen-Chollet F."/>
            <person name="Arsene-Ploetze F."/>
            <person name="Gallien S."/>
            <person name="Calteau A."/>
            <person name="Vallenet D."/>
            <person name="Casiot C."/>
            <person name="Chane-Woon-Ming B."/>
            <person name="Giloteaux L."/>
            <person name="Barakat M."/>
            <person name="Bonnefoy V."/>
            <person name="Bruneel O."/>
            <person name="Chandler M."/>
            <person name="Cleiss J."/>
            <person name="Duran R."/>
            <person name="Elbaz-Poulichet F."/>
            <person name="Fonknechten N."/>
            <person name="Lauga B."/>
            <person name="Mornico D."/>
            <person name="Ortet P."/>
            <person name="Schaeffer C."/>
            <person name="Siguier P."/>
            <person name="Alexander Thil Smith A."/>
            <person name="Van Dorsselaer A."/>
            <person name="Weissenbach J."/>
            <person name="Medigue C."/>
            <person name="Le Paslier D."/>
        </authorList>
    </citation>
    <scope>NUCLEOTIDE SEQUENCE</scope>
</reference>
<dbReference type="EMBL" id="CABO01000018">
    <property type="protein sequence ID" value="CBI01398.1"/>
    <property type="molecule type" value="Genomic_DNA"/>
</dbReference>
<dbReference type="SUPFAM" id="SSF49373">
    <property type="entry name" value="Invasin/intimin cell-adhesion fragments"/>
    <property type="match status" value="1"/>
</dbReference>
<dbReference type="InterPro" id="IPR003343">
    <property type="entry name" value="Big_2"/>
</dbReference>
<name>E6Q2I8_9ZZZZ</name>
<comment type="caution">
    <text evidence="2">The sequence shown here is derived from an EMBL/GenBank/DDBJ whole genome shotgun (WGS) entry which is preliminary data.</text>
</comment>
<dbReference type="InterPro" id="IPR008964">
    <property type="entry name" value="Invasin/intimin_cell_adhesion"/>
</dbReference>
<dbReference type="PROSITE" id="PS51257">
    <property type="entry name" value="PROKAR_LIPOPROTEIN"/>
    <property type="match status" value="1"/>
</dbReference>
<dbReference type="SMART" id="SM00635">
    <property type="entry name" value="BID_2"/>
    <property type="match status" value="1"/>
</dbReference>